<name>A0A067T9I8_GALM3</name>
<dbReference type="AlphaFoldDB" id="A0A067T9I8"/>
<dbReference type="Proteomes" id="UP000027222">
    <property type="component" value="Unassembled WGS sequence"/>
</dbReference>
<evidence type="ECO:0000256" key="1">
    <source>
        <dbReference type="SAM" id="MobiDB-lite"/>
    </source>
</evidence>
<feature type="compositionally biased region" description="Low complexity" evidence="1">
    <location>
        <begin position="411"/>
        <end position="434"/>
    </location>
</feature>
<reference evidence="3" key="1">
    <citation type="journal article" date="2014" name="Proc. Natl. Acad. Sci. U.S.A.">
        <title>Extensive sampling of basidiomycete genomes demonstrates inadequacy of the white-rot/brown-rot paradigm for wood decay fungi.</title>
        <authorList>
            <person name="Riley R."/>
            <person name="Salamov A.A."/>
            <person name="Brown D.W."/>
            <person name="Nagy L.G."/>
            <person name="Floudas D."/>
            <person name="Held B.W."/>
            <person name="Levasseur A."/>
            <person name="Lombard V."/>
            <person name="Morin E."/>
            <person name="Otillar R."/>
            <person name="Lindquist E.A."/>
            <person name="Sun H."/>
            <person name="LaButti K.M."/>
            <person name="Schmutz J."/>
            <person name="Jabbour D."/>
            <person name="Luo H."/>
            <person name="Baker S.E."/>
            <person name="Pisabarro A.G."/>
            <person name="Walton J.D."/>
            <person name="Blanchette R.A."/>
            <person name="Henrissat B."/>
            <person name="Martin F."/>
            <person name="Cullen D."/>
            <person name="Hibbett D.S."/>
            <person name="Grigoriev I.V."/>
        </authorList>
    </citation>
    <scope>NUCLEOTIDE SEQUENCE [LARGE SCALE GENOMIC DNA]</scope>
    <source>
        <strain evidence="3">CBS 339.88</strain>
    </source>
</reference>
<dbReference type="OrthoDB" id="3269821at2759"/>
<evidence type="ECO:0000313" key="3">
    <source>
        <dbReference type="Proteomes" id="UP000027222"/>
    </source>
</evidence>
<gene>
    <name evidence="2" type="ORF">GALMADRAFT_94242</name>
</gene>
<feature type="compositionally biased region" description="Polar residues" evidence="1">
    <location>
        <begin position="519"/>
        <end position="541"/>
    </location>
</feature>
<keyword evidence="3" id="KW-1185">Reference proteome</keyword>
<feature type="compositionally biased region" description="Low complexity" evidence="1">
    <location>
        <begin position="309"/>
        <end position="320"/>
    </location>
</feature>
<feature type="compositionally biased region" description="Low complexity" evidence="1">
    <location>
        <begin position="82"/>
        <end position="109"/>
    </location>
</feature>
<dbReference type="HOGENOM" id="CLU_023462_0_0_1"/>
<feature type="region of interest" description="Disordered" evidence="1">
    <location>
        <begin position="54"/>
        <end position="114"/>
    </location>
</feature>
<feature type="region of interest" description="Disordered" evidence="1">
    <location>
        <begin position="297"/>
        <end position="389"/>
    </location>
</feature>
<organism evidence="2 3">
    <name type="scientific">Galerina marginata (strain CBS 339.88)</name>
    <dbReference type="NCBI Taxonomy" id="685588"/>
    <lineage>
        <taxon>Eukaryota</taxon>
        <taxon>Fungi</taxon>
        <taxon>Dikarya</taxon>
        <taxon>Basidiomycota</taxon>
        <taxon>Agaricomycotina</taxon>
        <taxon>Agaricomycetes</taxon>
        <taxon>Agaricomycetidae</taxon>
        <taxon>Agaricales</taxon>
        <taxon>Agaricineae</taxon>
        <taxon>Strophariaceae</taxon>
        <taxon>Galerina</taxon>
    </lineage>
</organism>
<feature type="compositionally biased region" description="Pro residues" evidence="1">
    <location>
        <begin position="60"/>
        <end position="78"/>
    </location>
</feature>
<evidence type="ECO:0000313" key="2">
    <source>
        <dbReference type="EMBL" id="KDR79002.1"/>
    </source>
</evidence>
<feature type="region of interest" description="Disordered" evidence="1">
    <location>
        <begin position="407"/>
        <end position="439"/>
    </location>
</feature>
<proteinExistence type="predicted"/>
<protein>
    <submittedName>
        <fullName evidence="2">Uncharacterized protein</fullName>
    </submittedName>
</protein>
<accession>A0A067T9I8</accession>
<dbReference type="EMBL" id="KL142374">
    <property type="protein sequence ID" value="KDR79002.1"/>
    <property type="molecule type" value="Genomic_DNA"/>
</dbReference>
<sequence length="705" mass="77896">MNGGRNESRYAGPLISNHLSFPSMAALYSSTTPQLPPFRHLAFYPSHVATQLPPNVVTSTPPPRPLPSAPDKPQPQLPAPIRLSSPYRPVSLSSSSSSFFPQQPQSRLPPESRTRVLSSFMPRSPRSSSLLNALQLPSILAALLVHLDWPDVYPLFTTCRSTRDLFRSIPLRDVVLARYVPGYAHALRARDMIHYHDVPVSLHDLDLLLISQRAPLHRYPTHALCTLSSLFPTFEDDETTAKLVALAQAHSRFVLLLQSLVHSSSMPFPLEPEELKVKSRFPQVQTLRELTFPAPLAYTQLPSPPGTPPRTSTSTSSSTRLTRHKHSKSQPNDSDTSREFALHAHTPSAPMPKKGRRLSIFGKKPSLTPPPPEEPKTLKASTWRRKHASVDERAHIDEFGSLRRPTRRFASADASSDSSLNSASPSIAGRDSPASPIPVPASSPHDLIFATSRIRAPILRVFVPCAKLEEDSLAMCERQLEESGLWEHLSTGDIVCNLGYVPPSPEEGSSDGDDPTPVSLDNHNSNYNLRPRASQSFQRPPSTSQRKWLLFDGDMLIPYSPPDLLPLAHPLNLPSPFYYAHLAPPHANLLFSISRLPVCDDVPQLLLINAASRVPSPHSPKGAAVVKRYAWTARVVRLKGMGPEDADMDVGEGWFGEWVLEGEGTQEGKRLLLDALAGRPLGRRVWELVREKSGGGKIWLRLLPL</sequence>
<feature type="region of interest" description="Disordered" evidence="1">
    <location>
        <begin position="500"/>
        <end position="541"/>
    </location>
</feature>